<dbReference type="InterPro" id="IPR001322">
    <property type="entry name" value="Lamin_tail_dom"/>
</dbReference>
<dbReference type="Proteomes" id="UP000557717">
    <property type="component" value="Unassembled WGS sequence"/>
</dbReference>
<dbReference type="PROSITE" id="PS51841">
    <property type="entry name" value="LTD"/>
    <property type="match status" value="2"/>
</dbReference>
<gene>
    <name evidence="3" type="ORF">HNR46_002170</name>
</gene>
<dbReference type="Pfam" id="PF08757">
    <property type="entry name" value="CotH"/>
    <property type="match status" value="1"/>
</dbReference>
<feature type="signal peptide" evidence="1">
    <location>
        <begin position="1"/>
        <end position="25"/>
    </location>
</feature>
<evidence type="ECO:0000313" key="4">
    <source>
        <dbReference type="Proteomes" id="UP000557717"/>
    </source>
</evidence>
<feature type="domain" description="LTD" evidence="2">
    <location>
        <begin position="1199"/>
        <end position="1341"/>
    </location>
</feature>
<keyword evidence="1" id="KW-0732">Signal</keyword>
<feature type="chain" id="PRO_5032684426" description="LTD domain-containing protein" evidence="1">
    <location>
        <begin position="26"/>
        <end position="1524"/>
    </location>
</feature>
<evidence type="ECO:0000256" key="1">
    <source>
        <dbReference type="SAM" id="SignalP"/>
    </source>
</evidence>
<dbReference type="RefSeq" id="WP_184018538.1">
    <property type="nucleotide sequence ID" value="NZ_JACHFD010000009.1"/>
</dbReference>
<dbReference type="Pfam" id="PF00932">
    <property type="entry name" value="LTD"/>
    <property type="match status" value="1"/>
</dbReference>
<keyword evidence="4" id="KW-1185">Reference proteome</keyword>
<dbReference type="InterPro" id="IPR059177">
    <property type="entry name" value="GH29D-like_dom"/>
</dbReference>
<dbReference type="Gene3D" id="2.60.120.260">
    <property type="entry name" value="Galactose-binding domain-like"/>
    <property type="match status" value="2"/>
</dbReference>
<sequence length="1524" mass="164394">MWIRLLKKLALLLAVAGGVSITAEAGTANFRYYRFTTVSVRSGFNNSVQLGEFAFFSDGQTITTIPQVSNPGGNNPEGEGPANLVDGDATTKWLDFDREPVVFDFGTPMEVDLYGFTTANDASSRDPVRWYLEGSNNGGTWTLLDDRTGDIQAVSTARYVAHEWELTSAPDLPQLLFQVSASGVESSSAVRVESGETATLTWTVEEATSATVEAGGSVLSTQTTGHLDVSPTMTTTYLLTGSNAVGSRDLEVVVYVGTTVEPVVLNEFASDVTDDGGLLDEDHEPSDWIELFNPNPFALSLTGYGITDDDALMAPWMFPEGASIEAESYVLVFASGKDRRIVGGEYHTDFSLSKNGEFLAWIGPSGVLQVLDPYPAMYEDVSYGRRTETDGNWDHFTIPTPGAANDTDPGAPGALVELVTPPATFTTSIEVEMTTDSTGAEIRYTLDGSLPEIGSMLYTGPVVVTSTAQVKARTFESGRAPGEVAAAGYVKLASSLTNFSSDLPVVILENFAAGDVPADRTLQAAEFSLFEPDAETGRTTLTSLPTESHRCGIKRRGSSTLNNPKGNYRVEFWQDGNDEELDVPLLGLPEHDEWVLYAPFYYDRALIRNAFLFGLSNDIGRWAPHTRFCEVYLNTDGGTLTESDYQGVYVLMERISRDGDRVDVDKLTAADDEAPEITGGYILSIDRRDDEDLGFRSALGHPFDPPNAEPQPWFNYVYPKEQNITTEQSAYIRGYVDDMEAALYGSEFTDPDVGYRAWFDAEASIDHHLMVTFSKDPDGLRLSTYLYKPRLGKLSFGPLWDFDRGMGPDYDDRSADPEGWNPEVERAEFFEYDYWGRLFQDPDFMQQWIDRWQELRRGVFSDVSMAARVDAMAAELAEAEVRNAARWPGVAPNGGALSSLSGYAGEVDHLKNWMEQRAAWIDTQFVAPPVLTPGGGRIESGTVVTAVPTEGTLWYTVDGSDPRLPGGSVNPEAISVGNGTVEAVLFDEASAEVHVLRPTSSAPGALAWTDPAFNDSGWLTGQFGVGYELSSGYEPYLSTIVHDGNGGGPTSVYVRVPFEVSVPASGFGALKLRLRYEDGFVAYLNGTLVASSNAPASLEWNSGSTAVRADSLAVNFAEIDLSGMTNLLVDGENVLAIHALNDGDANATNTGSSSSDMLISAELVAEYSVTGDGQLVLNDTTQLVARSYSNGEWSGPVEATYVVGKPATAENLVVSEIMYHPANPNAAEEEAGFLEDGDFEFLELRNISSIDTIDLTGVVISNCFDFDFTGAEQTLVAPGGSVLVVRHRAAFEYRYGSGLAVAGEWGDASLPDGGSNLSNGGERIVLTAADGSVIRDFTYDDAAPWPVSPDGDGPSLELISPFDAPDHGVGTNWRASTEDGGTPGDQPAGSDYDSWAAGYFSPAQLADESVSGPMADPDLDGLANAIERVFGSDPLTNSPESLPVAALQEIEGETYLTITFTRDPSVTDVAAWPQFSSELEDWSEESVLLLTLPHDDGTETVTYRDAIPATGNERFARVRVGSAE</sequence>
<proteinExistence type="predicted"/>
<evidence type="ECO:0000313" key="3">
    <source>
        <dbReference type="EMBL" id="MBB5351931.1"/>
    </source>
</evidence>
<organism evidence="3 4">
    <name type="scientific">Haloferula luteola</name>
    <dbReference type="NCBI Taxonomy" id="595692"/>
    <lineage>
        <taxon>Bacteria</taxon>
        <taxon>Pseudomonadati</taxon>
        <taxon>Verrucomicrobiota</taxon>
        <taxon>Verrucomicrobiia</taxon>
        <taxon>Verrucomicrobiales</taxon>
        <taxon>Verrucomicrobiaceae</taxon>
        <taxon>Haloferula</taxon>
    </lineage>
</organism>
<comment type="caution">
    <text evidence="3">The sequence shown here is derived from an EMBL/GenBank/DDBJ whole genome shotgun (WGS) entry which is preliminary data.</text>
</comment>
<dbReference type="EMBL" id="JACHFD010000009">
    <property type="protein sequence ID" value="MBB5351931.1"/>
    <property type="molecule type" value="Genomic_DNA"/>
</dbReference>
<reference evidence="3 4" key="1">
    <citation type="submission" date="2020-08" db="EMBL/GenBank/DDBJ databases">
        <title>Genomic Encyclopedia of Type Strains, Phase IV (KMG-IV): sequencing the most valuable type-strain genomes for metagenomic binning, comparative biology and taxonomic classification.</title>
        <authorList>
            <person name="Goeker M."/>
        </authorList>
    </citation>
    <scope>NUCLEOTIDE SEQUENCE [LARGE SCALE GENOMIC DNA]</scope>
    <source>
        <strain evidence="3 4">YC6886</strain>
    </source>
</reference>
<dbReference type="SUPFAM" id="SSF74853">
    <property type="entry name" value="Lamin A/C globular tail domain"/>
    <property type="match status" value="1"/>
</dbReference>
<accession>A0A840VGM0</accession>
<dbReference type="Pfam" id="PF13290">
    <property type="entry name" value="CHB_HEX_C_1"/>
    <property type="match status" value="1"/>
</dbReference>
<protein>
    <recommendedName>
        <fullName evidence="2">LTD domain-containing protein</fullName>
    </recommendedName>
</protein>
<dbReference type="InterPro" id="IPR014867">
    <property type="entry name" value="Spore_coat_CotH_CotH2/3/7"/>
</dbReference>
<dbReference type="InterPro" id="IPR008979">
    <property type="entry name" value="Galactose-bd-like_sf"/>
</dbReference>
<dbReference type="InterPro" id="IPR036415">
    <property type="entry name" value="Lamin_tail_dom_sf"/>
</dbReference>
<feature type="domain" description="LTD" evidence="2">
    <location>
        <begin position="256"/>
        <end position="366"/>
    </location>
</feature>
<name>A0A840VGM0_9BACT</name>
<evidence type="ECO:0000259" key="2">
    <source>
        <dbReference type="PROSITE" id="PS51841"/>
    </source>
</evidence>
<dbReference type="SUPFAM" id="SSF49785">
    <property type="entry name" value="Galactose-binding domain-like"/>
    <property type="match status" value="1"/>
</dbReference>